<feature type="compositionally biased region" description="Low complexity" evidence="1">
    <location>
        <begin position="122"/>
        <end position="141"/>
    </location>
</feature>
<comment type="caution">
    <text evidence="2">The sequence shown here is derived from an EMBL/GenBank/DDBJ whole genome shotgun (WGS) entry which is preliminary data.</text>
</comment>
<name>A0A2P5HIK4_DIAHE</name>
<dbReference type="OrthoDB" id="5211249at2759"/>
<proteinExistence type="predicted"/>
<gene>
    <name evidence="2" type="ORF">DHEL01_v211533</name>
</gene>
<feature type="compositionally biased region" description="Low complexity" evidence="1">
    <location>
        <begin position="148"/>
        <end position="162"/>
    </location>
</feature>
<sequence length="258" mass="28622">MSPTFATRPSYGVAGAHVATELDDPASHLDSLLGDPYADADAESFRSSRRRDPEMDSIRSLHSRASHVDSQLTRPLIQDQTKRVPPPGPNKLHRRRDQYPHFDNRTVTIPEPSSSHHERSSQQHQPHQPHQQSQHHSQPPSGFTRSKSTTARQAAADTQQRQSSHRRAKSYTLSGGPSSWLLSNSLVDVRRSGSLTGERREVRKLQKEHPAGSARPNMALEIGDGDGHGASPPTEGGERGSGLGVRRKMGRLRELYRK</sequence>
<feature type="compositionally biased region" description="Polar residues" evidence="1">
    <location>
        <begin position="171"/>
        <end position="186"/>
    </location>
</feature>
<feature type="region of interest" description="Disordered" evidence="1">
    <location>
        <begin position="27"/>
        <end position="258"/>
    </location>
</feature>
<reference evidence="2" key="1">
    <citation type="submission" date="2017-09" db="EMBL/GenBank/DDBJ databases">
        <title>Polyketide synthases of a Diaporthe helianthi virulent isolate.</title>
        <authorList>
            <person name="Baroncelli R."/>
        </authorList>
    </citation>
    <scope>NUCLEOTIDE SEQUENCE [LARGE SCALE GENOMIC DNA]</scope>
    <source>
        <strain evidence="2">7/96</strain>
    </source>
</reference>
<protein>
    <submittedName>
        <fullName evidence="2">Uncharacterized protein</fullName>
    </submittedName>
</protein>
<keyword evidence="3" id="KW-1185">Reference proteome</keyword>
<dbReference type="EMBL" id="MAVT02001821">
    <property type="protein sequence ID" value="POS70072.1"/>
    <property type="molecule type" value="Genomic_DNA"/>
</dbReference>
<feature type="compositionally biased region" description="Basic and acidic residues" evidence="1">
    <location>
        <begin position="197"/>
        <end position="210"/>
    </location>
</feature>
<dbReference type="AlphaFoldDB" id="A0A2P5HIK4"/>
<dbReference type="InParanoid" id="A0A2P5HIK4"/>
<evidence type="ECO:0000256" key="1">
    <source>
        <dbReference type="SAM" id="MobiDB-lite"/>
    </source>
</evidence>
<accession>A0A2P5HIK4</accession>
<evidence type="ECO:0000313" key="3">
    <source>
        <dbReference type="Proteomes" id="UP000094444"/>
    </source>
</evidence>
<evidence type="ECO:0000313" key="2">
    <source>
        <dbReference type="EMBL" id="POS70072.1"/>
    </source>
</evidence>
<dbReference type="Proteomes" id="UP000094444">
    <property type="component" value="Unassembled WGS sequence"/>
</dbReference>
<organism evidence="2 3">
    <name type="scientific">Diaporthe helianthi</name>
    <dbReference type="NCBI Taxonomy" id="158607"/>
    <lineage>
        <taxon>Eukaryota</taxon>
        <taxon>Fungi</taxon>
        <taxon>Dikarya</taxon>
        <taxon>Ascomycota</taxon>
        <taxon>Pezizomycotina</taxon>
        <taxon>Sordariomycetes</taxon>
        <taxon>Sordariomycetidae</taxon>
        <taxon>Diaporthales</taxon>
        <taxon>Diaporthaceae</taxon>
        <taxon>Diaporthe</taxon>
    </lineage>
</organism>
<feature type="compositionally biased region" description="Basic and acidic residues" evidence="1">
    <location>
        <begin position="43"/>
        <end position="59"/>
    </location>
</feature>